<dbReference type="GO" id="GO:0051782">
    <property type="term" value="P:negative regulation of cell division"/>
    <property type="evidence" value="ECO:0007669"/>
    <property type="project" value="TreeGrafter"/>
</dbReference>
<feature type="compositionally biased region" description="Acidic residues" evidence="1">
    <location>
        <begin position="83"/>
        <end position="94"/>
    </location>
</feature>
<dbReference type="Proteomes" id="UP000516173">
    <property type="component" value="Chromosome"/>
</dbReference>
<evidence type="ECO:0000313" key="3">
    <source>
        <dbReference type="EMBL" id="BCK52516.1"/>
    </source>
</evidence>
<feature type="region of interest" description="Disordered" evidence="1">
    <location>
        <begin position="1"/>
        <end position="484"/>
    </location>
</feature>
<dbReference type="RefSeq" id="WP_232110785.1">
    <property type="nucleotide sequence ID" value="NZ_AP023396.1"/>
</dbReference>
<dbReference type="PANTHER" id="PTHR43384">
    <property type="entry name" value="SEPTUM SITE-DETERMINING PROTEIN MIND HOMOLOG, CHLOROPLASTIC-RELATED"/>
    <property type="match status" value="1"/>
</dbReference>
<feature type="compositionally biased region" description="Polar residues" evidence="1">
    <location>
        <begin position="1"/>
        <end position="10"/>
    </location>
</feature>
<feature type="region of interest" description="Disordered" evidence="1">
    <location>
        <begin position="751"/>
        <end position="803"/>
    </location>
</feature>
<dbReference type="AlphaFoldDB" id="A0A7G1KD66"/>
<feature type="compositionally biased region" description="Low complexity" evidence="1">
    <location>
        <begin position="178"/>
        <end position="189"/>
    </location>
</feature>
<dbReference type="SUPFAM" id="SSF52540">
    <property type="entry name" value="P-loop containing nucleoside triphosphate hydrolases"/>
    <property type="match status" value="1"/>
</dbReference>
<feature type="compositionally biased region" description="Low complexity" evidence="1">
    <location>
        <begin position="133"/>
        <end position="144"/>
    </location>
</feature>
<feature type="compositionally biased region" description="Low complexity" evidence="1">
    <location>
        <begin position="44"/>
        <end position="76"/>
    </location>
</feature>
<feature type="compositionally biased region" description="Gly residues" evidence="1">
    <location>
        <begin position="297"/>
        <end position="306"/>
    </location>
</feature>
<dbReference type="KEGG" id="nwl:NWFMUON74_02880"/>
<dbReference type="PANTHER" id="PTHR43384:SF14">
    <property type="entry name" value="ESX-1 SECRETION-ASSOCIATED PROTEIN ESPI"/>
    <property type="match status" value="1"/>
</dbReference>
<feature type="compositionally biased region" description="Low complexity" evidence="1">
    <location>
        <begin position="417"/>
        <end position="440"/>
    </location>
</feature>
<evidence type="ECO:0000313" key="4">
    <source>
        <dbReference type="Proteomes" id="UP000516173"/>
    </source>
</evidence>
<dbReference type="Gene3D" id="3.40.50.300">
    <property type="entry name" value="P-loop containing nucleotide triphosphate hydrolases"/>
    <property type="match status" value="1"/>
</dbReference>
<evidence type="ECO:0000259" key="2">
    <source>
        <dbReference type="Pfam" id="PF01656"/>
    </source>
</evidence>
<feature type="domain" description="CobQ/CobB/MinD/ParA nucleotide binding" evidence="2">
    <location>
        <begin position="508"/>
        <end position="720"/>
    </location>
</feature>
<accession>A0A7G1KD66</accession>
<feature type="compositionally biased region" description="Pro residues" evidence="1">
    <location>
        <begin position="190"/>
        <end position="203"/>
    </location>
</feature>
<feature type="compositionally biased region" description="Low complexity" evidence="1">
    <location>
        <begin position="112"/>
        <end position="123"/>
    </location>
</feature>
<gene>
    <name evidence="3" type="ORF">NWFMUON74_02880</name>
</gene>
<feature type="compositionally biased region" description="Pro residues" evidence="1">
    <location>
        <begin position="399"/>
        <end position="416"/>
    </location>
</feature>
<feature type="compositionally biased region" description="Low complexity" evidence="1">
    <location>
        <begin position="762"/>
        <end position="786"/>
    </location>
</feature>
<evidence type="ECO:0000256" key="1">
    <source>
        <dbReference type="SAM" id="MobiDB-lite"/>
    </source>
</evidence>
<feature type="compositionally biased region" description="Basic and acidic residues" evidence="1">
    <location>
        <begin position="362"/>
        <end position="377"/>
    </location>
</feature>
<feature type="compositionally biased region" description="Basic residues" evidence="1">
    <location>
        <begin position="458"/>
        <end position="473"/>
    </location>
</feature>
<dbReference type="InterPro" id="IPR050625">
    <property type="entry name" value="ParA/MinD_ATPase"/>
</dbReference>
<dbReference type="GeneID" id="89862503"/>
<dbReference type="GO" id="GO:0005829">
    <property type="term" value="C:cytosol"/>
    <property type="evidence" value="ECO:0007669"/>
    <property type="project" value="TreeGrafter"/>
</dbReference>
<dbReference type="GO" id="GO:0016887">
    <property type="term" value="F:ATP hydrolysis activity"/>
    <property type="evidence" value="ECO:0007669"/>
    <property type="project" value="TreeGrafter"/>
</dbReference>
<dbReference type="Pfam" id="PF01656">
    <property type="entry name" value="CbiA"/>
    <property type="match status" value="1"/>
</dbReference>
<dbReference type="InterPro" id="IPR027417">
    <property type="entry name" value="P-loop_NTPase"/>
</dbReference>
<dbReference type="InterPro" id="IPR002586">
    <property type="entry name" value="CobQ/CobB/MinD/ParA_Nub-bd_dom"/>
</dbReference>
<dbReference type="GO" id="GO:0005524">
    <property type="term" value="F:ATP binding"/>
    <property type="evidence" value="ECO:0007669"/>
    <property type="project" value="TreeGrafter"/>
</dbReference>
<feature type="compositionally biased region" description="Basic and acidic residues" evidence="1">
    <location>
        <begin position="21"/>
        <end position="35"/>
    </location>
</feature>
<proteinExistence type="predicted"/>
<dbReference type="EMBL" id="AP023396">
    <property type="protein sequence ID" value="BCK52516.1"/>
    <property type="molecule type" value="Genomic_DNA"/>
</dbReference>
<keyword evidence="4" id="KW-1185">Reference proteome</keyword>
<sequence>MTPDDNSTSPPWLHNPGVDVAAEKDDPNSNPAHDDEQTDDAAISGEATATSGEATAISGEATATSDEATATSAEADVPTPDAETVDPESADEPEQAAGILPPVPDSIEQTTFAPQFGQEQFGPFSPPPGGPPGSFAPGGQFPPNQGFPPGGFPPPEHGGPFAPGQGFPSGGFAPPEHGGPFAPPGEQGQFPPPGEQSYFPPPGEQGQFAPPGGPNEQGYFPPPGGPNEQGYYPPPGGPDGPGYFAPPGEQGGFPPPGGPGEQGHFPPSGGNPAEQGYFSRPGEPGRFAPPGDPGQFGPSGGSGEGGYLPPSGGPADSGRFPPPAGQYPADATEKYSAAPGDSNSFAPASYGEMRQETPYGEVRQEIGADGMVRRVFDEEQSAPSAQEQPGGAGEQFSWAPPPLPPQPAAPPQPYQQPQPSRDNWQGGPPQSQPPTGFHQPPQLPGPPGQSMNELNLLKRARRSPRSGWRKAVHKVTGGTINPGESPADIIQRELVERVNQPVRGDYRIAILSLKGGVGKTTTTVGLGSTFASSRGDRVIAIDANPDLGTLAHRVPRQTRSTVRNLLEDQHISRYSDVRAHTSQAPSRLEVLASEQDPAVSEAFSEADYRRAINILQQFYNIILTDCGTGLMHSAMKGVLDLASSLILVTSPAIDGARSASATLDWLEHHGYGKLVERTVVVVNASRRGASTVDLDQLRKLFLDRTRAVQVVPFDDHLAEGAEIDLELVGKPTRTALLELAAMVADDFGYHVPQPPFPGPHTQYSGPQGQYPGPQGGYQQAQYPGSQNPYPGQDPYPSFDRYQG</sequence>
<dbReference type="GO" id="GO:0009898">
    <property type="term" value="C:cytoplasmic side of plasma membrane"/>
    <property type="evidence" value="ECO:0007669"/>
    <property type="project" value="TreeGrafter"/>
</dbReference>
<protein>
    <recommendedName>
        <fullName evidence="2">CobQ/CobB/MinD/ParA nucleotide binding domain-containing protein</fullName>
    </recommendedName>
</protein>
<organism evidence="3 4">
    <name type="scientific">Nocardia wallacei</name>
    <dbReference type="NCBI Taxonomy" id="480035"/>
    <lineage>
        <taxon>Bacteria</taxon>
        <taxon>Bacillati</taxon>
        <taxon>Actinomycetota</taxon>
        <taxon>Actinomycetes</taxon>
        <taxon>Mycobacteriales</taxon>
        <taxon>Nocardiaceae</taxon>
        <taxon>Nocardia</taxon>
    </lineage>
</organism>
<name>A0A7G1KD66_9NOCA</name>
<reference evidence="3 4" key="1">
    <citation type="submission" date="2020-08" db="EMBL/GenBank/DDBJ databases">
        <title>Genome Sequencing of Nocardia wallacei strain FMUON74 and assembly.</title>
        <authorList>
            <person name="Toyokawa M."/>
            <person name="Uesaka K."/>
        </authorList>
    </citation>
    <scope>NUCLEOTIDE SEQUENCE [LARGE SCALE GENOMIC DNA]</scope>
    <source>
        <strain evidence="3 4">FMUON74</strain>
    </source>
</reference>